<organism evidence="1">
    <name type="scientific">Pectinophora gossypiella</name>
    <name type="common">Cotton pink bollworm</name>
    <name type="synonym">Depressaria gossypiella</name>
    <dbReference type="NCBI Taxonomy" id="13191"/>
    <lineage>
        <taxon>Eukaryota</taxon>
        <taxon>Metazoa</taxon>
        <taxon>Ecdysozoa</taxon>
        <taxon>Arthropoda</taxon>
        <taxon>Hexapoda</taxon>
        <taxon>Insecta</taxon>
        <taxon>Pterygota</taxon>
        <taxon>Neoptera</taxon>
        <taxon>Endopterygota</taxon>
        <taxon>Lepidoptera</taxon>
        <taxon>Glossata</taxon>
        <taxon>Ditrysia</taxon>
        <taxon>Gelechioidea</taxon>
        <taxon>Gelechiidae</taxon>
        <taxon>Apatetrinae</taxon>
        <taxon>Pectinophora</taxon>
    </lineage>
</organism>
<dbReference type="AlphaFoldDB" id="A0A1E1WKZ3"/>
<sequence length="148" mass="16842">MKTISVKQPMNLKVVRFELNFAALGSTPASAEKKPKDIKVPREIKVNIKKQRNIPSPPVIQETRKEKRDVKDLIEELLEELYADQRDWSSNSGIDYCRGSTSAASITSSLSNYCEQTDAIERSYLEALDVQELRQQKLQCEERLQVAG</sequence>
<feature type="non-terminal residue" evidence="1">
    <location>
        <position position="148"/>
    </location>
</feature>
<protein>
    <submittedName>
        <fullName evidence="1">Uncharacterized protein</fullName>
    </submittedName>
</protein>
<dbReference type="EMBL" id="GDQN01003518">
    <property type="protein sequence ID" value="JAT87536.1"/>
    <property type="molecule type" value="Transcribed_RNA"/>
</dbReference>
<gene>
    <name evidence="1" type="ORF">g.3763</name>
</gene>
<name>A0A1E1WKZ3_PECGO</name>
<proteinExistence type="predicted"/>
<reference evidence="1" key="1">
    <citation type="submission" date="2015-09" db="EMBL/GenBank/DDBJ databases">
        <title>De novo assembly of Pectinophora gossypiella (Pink Bollworm) gut transcriptome.</title>
        <authorList>
            <person name="Tassone E.E."/>
        </authorList>
    </citation>
    <scope>NUCLEOTIDE SEQUENCE</scope>
</reference>
<dbReference type="OrthoDB" id="289721at2759"/>
<evidence type="ECO:0000313" key="1">
    <source>
        <dbReference type="EMBL" id="JAT87536.1"/>
    </source>
</evidence>
<accession>A0A1E1WKZ3</accession>